<accession>A0A0A9DLY9</accession>
<organism evidence="1">
    <name type="scientific">Arundo donax</name>
    <name type="common">Giant reed</name>
    <name type="synonym">Donax arundinaceus</name>
    <dbReference type="NCBI Taxonomy" id="35708"/>
    <lineage>
        <taxon>Eukaryota</taxon>
        <taxon>Viridiplantae</taxon>
        <taxon>Streptophyta</taxon>
        <taxon>Embryophyta</taxon>
        <taxon>Tracheophyta</taxon>
        <taxon>Spermatophyta</taxon>
        <taxon>Magnoliopsida</taxon>
        <taxon>Liliopsida</taxon>
        <taxon>Poales</taxon>
        <taxon>Poaceae</taxon>
        <taxon>PACMAD clade</taxon>
        <taxon>Arundinoideae</taxon>
        <taxon>Arundineae</taxon>
        <taxon>Arundo</taxon>
    </lineage>
</organism>
<reference evidence="1" key="2">
    <citation type="journal article" date="2015" name="Data Brief">
        <title>Shoot transcriptome of the giant reed, Arundo donax.</title>
        <authorList>
            <person name="Barrero R.A."/>
            <person name="Guerrero F.D."/>
            <person name="Moolhuijzen P."/>
            <person name="Goolsby J.A."/>
            <person name="Tidwell J."/>
            <person name="Bellgard S.E."/>
            <person name="Bellgard M.I."/>
        </authorList>
    </citation>
    <scope>NUCLEOTIDE SEQUENCE</scope>
    <source>
        <tissue evidence="1">Shoot tissue taken approximately 20 cm above the soil surface</tissue>
    </source>
</reference>
<evidence type="ECO:0000313" key="1">
    <source>
        <dbReference type="EMBL" id="JAD88831.1"/>
    </source>
</evidence>
<proteinExistence type="predicted"/>
<sequence>MELNIKRKNQSMRRLYY</sequence>
<dbReference type="AlphaFoldDB" id="A0A0A9DLY9"/>
<protein>
    <submittedName>
        <fullName evidence="1">Uncharacterized protein</fullName>
    </submittedName>
</protein>
<name>A0A0A9DLY9_ARUDO</name>
<dbReference type="EMBL" id="GBRH01209064">
    <property type="protein sequence ID" value="JAD88831.1"/>
    <property type="molecule type" value="Transcribed_RNA"/>
</dbReference>
<reference evidence="1" key="1">
    <citation type="submission" date="2014-09" db="EMBL/GenBank/DDBJ databases">
        <authorList>
            <person name="Magalhaes I.L.F."/>
            <person name="Oliveira U."/>
            <person name="Santos F.R."/>
            <person name="Vidigal T.H.D.A."/>
            <person name="Brescovit A.D."/>
            <person name="Santos A.J."/>
        </authorList>
    </citation>
    <scope>NUCLEOTIDE SEQUENCE</scope>
    <source>
        <tissue evidence="1">Shoot tissue taken approximately 20 cm above the soil surface</tissue>
    </source>
</reference>